<dbReference type="Proteomes" id="UP000236732">
    <property type="component" value="Unassembled WGS sequence"/>
</dbReference>
<dbReference type="InterPro" id="IPR032710">
    <property type="entry name" value="NTF2-like_dom_sf"/>
</dbReference>
<proteinExistence type="predicted"/>
<dbReference type="Gene3D" id="3.10.450.50">
    <property type="match status" value="1"/>
</dbReference>
<dbReference type="EMBL" id="FNVT01000002">
    <property type="protein sequence ID" value="SEG43400.1"/>
    <property type="molecule type" value="Genomic_DNA"/>
</dbReference>
<name>A0A1H6A4Z4_9ACTN</name>
<dbReference type="InterPro" id="IPR011944">
    <property type="entry name" value="Steroid_delta5-4_isomerase"/>
</dbReference>
<evidence type="ECO:0000313" key="3">
    <source>
        <dbReference type="Proteomes" id="UP000236732"/>
    </source>
</evidence>
<organism evidence="2 3">
    <name type="scientific">Nonomuraea solani</name>
    <dbReference type="NCBI Taxonomy" id="1144553"/>
    <lineage>
        <taxon>Bacteria</taxon>
        <taxon>Bacillati</taxon>
        <taxon>Actinomycetota</taxon>
        <taxon>Actinomycetes</taxon>
        <taxon>Streptosporangiales</taxon>
        <taxon>Streptosporangiaceae</taxon>
        <taxon>Nonomuraea</taxon>
    </lineage>
</organism>
<protein>
    <recommendedName>
        <fullName evidence="1">DUF4440 domain-containing protein</fullName>
    </recommendedName>
</protein>
<dbReference type="RefSeq" id="WP_103955612.1">
    <property type="nucleotide sequence ID" value="NZ_FNVT01000002.1"/>
</dbReference>
<dbReference type="NCBIfam" id="TIGR02246">
    <property type="entry name" value="SgcJ/EcaC family oxidoreductase"/>
    <property type="match status" value="1"/>
</dbReference>
<feature type="domain" description="DUF4440" evidence="1">
    <location>
        <begin position="5"/>
        <end position="114"/>
    </location>
</feature>
<dbReference type="SUPFAM" id="SSF54427">
    <property type="entry name" value="NTF2-like"/>
    <property type="match status" value="1"/>
</dbReference>
<dbReference type="AlphaFoldDB" id="A0A1H6A4Z4"/>
<sequence>MDQGIRDLFADLEAAWNRGDGDAYGACFTEDATYTTFVGTVYRDRADLAAGHRALFGSVLKGTRMFNEITEIHFHGPGTAVVIGRGDVARKRPARLGKVQTYTLVRQADGRWLIASFHNTRRRPLMEAVSFRFVPASAPRR</sequence>
<gene>
    <name evidence="2" type="ORF">SAMN05444920_1021018</name>
</gene>
<evidence type="ECO:0000313" key="2">
    <source>
        <dbReference type="EMBL" id="SEG43400.1"/>
    </source>
</evidence>
<reference evidence="2 3" key="1">
    <citation type="submission" date="2016-10" db="EMBL/GenBank/DDBJ databases">
        <authorList>
            <person name="de Groot N.N."/>
        </authorList>
    </citation>
    <scope>NUCLEOTIDE SEQUENCE [LARGE SCALE GENOMIC DNA]</scope>
    <source>
        <strain evidence="2 3">CGMCC 4.7037</strain>
    </source>
</reference>
<evidence type="ECO:0000259" key="1">
    <source>
        <dbReference type="Pfam" id="PF14534"/>
    </source>
</evidence>
<dbReference type="OrthoDB" id="582586at2"/>
<keyword evidence="3" id="KW-1185">Reference proteome</keyword>
<dbReference type="InterPro" id="IPR027843">
    <property type="entry name" value="DUF4440"/>
</dbReference>
<dbReference type="Pfam" id="PF14534">
    <property type="entry name" value="DUF4440"/>
    <property type="match status" value="1"/>
</dbReference>
<accession>A0A1H6A4Z4</accession>